<keyword evidence="3" id="KW-1185">Reference proteome</keyword>
<gene>
    <name evidence="2" type="ORF">DH2020_042825</name>
</gene>
<evidence type="ECO:0000313" key="2">
    <source>
        <dbReference type="EMBL" id="KAK6123429.1"/>
    </source>
</evidence>
<proteinExistence type="predicted"/>
<name>A0ABR0ULC2_REHGL</name>
<feature type="domain" description="Reverse transcriptase Ty1/copia-type" evidence="1">
    <location>
        <begin position="5"/>
        <end position="137"/>
    </location>
</feature>
<dbReference type="InterPro" id="IPR013103">
    <property type="entry name" value="RVT_2"/>
</dbReference>
<evidence type="ECO:0000313" key="3">
    <source>
        <dbReference type="Proteomes" id="UP001318860"/>
    </source>
</evidence>
<comment type="caution">
    <text evidence="2">The sequence shown here is derived from an EMBL/GenBank/DDBJ whole genome shotgun (WGS) entry which is preliminary data.</text>
</comment>
<sequence>MFHNPGDVYKLKKALSGLKQVPRAWFEKFSVALISLGFRRSDHDSALFVKNTTTGLIVLSFYVDDMIIMGNDVDGIALLKSELSFLFEMKDLGYLRYFLGMEVSCSPKGYLLSQSKYAGILDCARLTNTRTVNSPIEVNVDILLQMAHFLADPTLCRAIVGNLVYLTITCPYIAYVIHIVGYFVTSPTTVH</sequence>
<dbReference type="Pfam" id="PF07727">
    <property type="entry name" value="RVT_2"/>
    <property type="match status" value="1"/>
</dbReference>
<accession>A0ABR0ULC2</accession>
<organism evidence="2 3">
    <name type="scientific">Rehmannia glutinosa</name>
    <name type="common">Chinese foxglove</name>
    <dbReference type="NCBI Taxonomy" id="99300"/>
    <lineage>
        <taxon>Eukaryota</taxon>
        <taxon>Viridiplantae</taxon>
        <taxon>Streptophyta</taxon>
        <taxon>Embryophyta</taxon>
        <taxon>Tracheophyta</taxon>
        <taxon>Spermatophyta</taxon>
        <taxon>Magnoliopsida</taxon>
        <taxon>eudicotyledons</taxon>
        <taxon>Gunneridae</taxon>
        <taxon>Pentapetalae</taxon>
        <taxon>asterids</taxon>
        <taxon>lamiids</taxon>
        <taxon>Lamiales</taxon>
        <taxon>Orobanchaceae</taxon>
        <taxon>Rehmannieae</taxon>
        <taxon>Rehmannia</taxon>
    </lineage>
</organism>
<evidence type="ECO:0000259" key="1">
    <source>
        <dbReference type="Pfam" id="PF07727"/>
    </source>
</evidence>
<protein>
    <recommendedName>
        <fullName evidence="1">Reverse transcriptase Ty1/copia-type domain-containing protein</fullName>
    </recommendedName>
</protein>
<reference evidence="2 3" key="1">
    <citation type="journal article" date="2021" name="Comput. Struct. Biotechnol. J.">
        <title>De novo genome assembly of the potent medicinal plant Rehmannia glutinosa using nanopore technology.</title>
        <authorList>
            <person name="Ma L."/>
            <person name="Dong C."/>
            <person name="Song C."/>
            <person name="Wang X."/>
            <person name="Zheng X."/>
            <person name="Niu Y."/>
            <person name="Chen S."/>
            <person name="Feng W."/>
        </authorList>
    </citation>
    <scope>NUCLEOTIDE SEQUENCE [LARGE SCALE GENOMIC DNA]</scope>
    <source>
        <strain evidence="2">DH-2019</strain>
    </source>
</reference>
<dbReference type="SUPFAM" id="SSF56672">
    <property type="entry name" value="DNA/RNA polymerases"/>
    <property type="match status" value="1"/>
</dbReference>
<dbReference type="EMBL" id="JABTTQ020002556">
    <property type="protein sequence ID" value="KAK6123429.1"/>
    <property type="molecule type" value="Genomic_DNA"/>
</dbReference>
<dbReference type="Proteomes" id="UP001318860">
    <property type="component" value="Unassembled WGS sequence"/>
</dbReference>
<dbReference type="InterPro" id="IPR043502">
    <property type="entry name" value="DNA/RNA_pol_sf"/>
</dbReference>